<evidence type="ECO:0000313" key="2">
    <source>
        <dbReference type="EMBL" id="KKW67956.1"/>
    </source>
</evidence>
<evidence type="ECO:0000313" key="3">
    <source>
        <dbReference type="Proteomes" id="UP000050580"/>
    </source>
</evidence>
<dbReference type="Pfam" id="PF12762">
    <property type="entry name" value="DDE_Tnp_IS1595"/>
    <property type="match status" value="1"/>
</dbReference>
<dbReference type="OrthoDB" id="5365332at2"/>
<gene>
    <name evidence="2" type="ORF">AAV94_07215</name>
</gene>
<dbReference type="NCBIfam" id="NF033547">
    <property type="entry name" value="transpos_IS1595"/>
    <property type="match status" value="1"/>
</dbReference>
<dbReference type="InterPro" id="IPR024442">
    <property type="entry name" value="Transposase_Zn_ribbon"/>
</dbReference>
<dbReference type="Pfam" id="PF12760">
    <property type="entry name" value="Zn_ribbon_IS1595"/>
    <property type="match status" value="1"/>
</dbReference>
<sequence length="335" mass="38704">MSQHFLLSARARTLSLRKIFSLSDDQAFEMFKQSRWGHHDAICPCCGSMAKHYFIKTRRQWRCRDCNHTFSVTSGTIFASHKLPLKVYLAAIAIYCNAVKGLSALQLARDLDVQYKTAFVLAHKIRESLMAQRDETELDGEVELDGAYVNGHVRPKNKKADRVDRRLAENQKADKRCVFVMRSRAEAGQGGKRTLTFVMKSEHQAGVLKLAGRFIRKGTTVFADEAPAYDPLHAYFPTKRVNHQVEYRSDDGVTTNMAESYFSRFRRMQYGQVHKFGIMYLNHYANEAAYREDNRRMSNGEMFFDILIKCAETRTSRDFGGYWQGNKRLMEHLVH</sequence>
<comment type="caution">
    <text evidence="2">The sequence shown here is derived from an EMBL/GenBank/DDBJ whole genome shotgun (WGS) entry which is preliminary data.</text>
</comment>
<organism evidence="2 3">
    <name type="scientific">Lampropedia cohaerens</name>
    <dbReference type="NCBI Taxonomy" id="1610491"/>
    <lineage>
        <taxon>Bacteria</taxon>
        <taxon>Pseudomonadati</taxon>
        <taxon>Pseudomonadota</taxon>
        <taxon>Betaproteobacteria</taxon>
        <taxon>Burkholderiales</taxon>
        <taxon>Comamonadaceae</taxon>
        <taxon>Lampropedia</taxon>
    </lineage>
</organism>
<dbReference type="AlphaFoldDB" id="A0A0U1PZP6"/>
<keyword evidence="3" id="KW-1185">Reference proteome</keyword>
<name>A0A0U1PZP6_9BURK</name>
<dbReference type="Proteomes" id="UP000050580">
    <property type="component" value="Unassembled WGS sequence"/>
</dbReference>
<dbReference type="STRING" id="1610491.AAV94_07215"/>
<proteinExistence type="predicted"/>
<evidence type="ECO:0000259" key="1">
    <source>
        <dbReference type="SMART" id="SM01126"/>
    </source>
</evidence>
<reference evidence="2 3" key="1">
    <citation type="submission" date="2015-05" db="EMBL/GenBank/DDBJ databases">
        <title>Draft genome sequence of Lampropedia sp. CT6, isolated from the microbial mat of a hot water spring, located at Manikaran, India.</title>
        <authorList>
            <person name="Tripathi C."/>
            <person name="Rani P."/>
            <person name="Mahato N.K."/>
            <person name="Lal R."/>
        </authorList>
    </citation>
    <scope>NUCLEOTIDE SEQUENCE [LARGE SCALE GENOMIC DNA]</scope>
    <source>
        <strain evidence="2 3">CT6</strain>
    </source>
</reference>
<dbReference type="PATRIC" id="fig|1610491.3.peg.1531"/>
<dbReference type="SMART" id="SM01126">
    <property type="entry name" value="DDE_Tnp_IS1595"/>
    <property type="match status" value="1"/>
</dbReference>
<dbReference type="EMBL" id="LBNQ01000023">
    <property type="protein sequence ID" value="KKW67956.1"/>
    <property type="molecule type" value="Genomic_DNA"/>
</dbReference>
<protein>
    <submittedName>
        <fullName evidence="2">Transposase</fullName>
    </submittedName>
</protein>
<feature type="domain" description="ISXO2-like transposase" evidence="1">
    <location>
        <begin position="137"/>
        <end position="293"/>
    </location>
</feature>
<dbReference type="RefSeq" id="WP_046741659.1">
    <property type="nucleotide sequence ID" value="NZ_LBNQ01000023.1"/>
</dbReference>
<dbReference type="InterPro" id="IPR024445">
    <property type="entry name" value="Tnp_ISXO2-like"/>
</dbReference>
<accession>A0A0U1PZP6</accession>